<protein>
    <submittedName>
        <fullName evidence="2">Uncharacterized protein</fullName>
    </submittedName>
</protein>
<dbReference type="RefSeq" id="WP_211313581.1">
    <property type="nucleotide sequence ID" value="NZ_BAAABL010000076.1"/>
</dbReference>
<evidence type="ECO:0000256" key="1">
    <source>
        <dbReference type="SAM" id="MobiDB-lite"/>
    </source>
</evidence>
<dbReference type="InterPro" id="IPR041025">
    <property type="entry name" value="HNH_repeat"/>
</dbReference>
<feature type="compositionally biased region" description="Acidic residues" evidence="1">
    <location>
        <begin position="371"/>
        <end position="384"/>
    </location>
</feature>
<sequence>MSSHSKAATLLADGKHEQASRRLESARESLDEAATLNDDYSLGRAASIQEKRETITERLNEAAQQPREELEERLATAEAAVKRGITARSADDYETAVEAFRDAYDAYQSMHDHATKYDLDATWEVEQRESMVAEYLDVAEAELDERQQTIRDSLGQVLDDAEATLVRAEQYNEVDDQVSARESLDGARRALDDAAQLVETDLAATTQEDRYSTLETRAQTLASKLPEETVNEYRDRDLIDALQRLTTKLDESPRPEFINKYGDYPADAYLESFGSWTDALAAANLDPIDEAARERRKYSRVEVLDALVALTDELGQPPSRTEMNRKGAVSSTTVANRFADWETAIEFAENVSENATDEDATTAKRHGETDPTADDNSESDETETEGGILGQIEDELSGL</sequence>
<dbReference type="Pfam" id="PF18780">
    <property type="entry name" value="HNH_repeat"/>
    <property type="match status" value="2"/>
</dbReference>
<organism evidence="2 3">
    <name type="scientific">Halarchaeum salinum</name>
    <dbReference type="NCBI Taxonomy" id="489912"/>
    <lineage>
        <taxon>Archaea</taxon>
        <taxon>Methanobacteriati</taxon>
        <taxon>Methanobacteriota</taxon>
        <taxon>Stenosarchaea group</taxon>
        <taxon>Halobacteria</taxon>
        <taxon>Halobacteriales</taxon>
        <taxon>Halobacteriaceae</taxon>
    </lineage>
</organism>
<feature type="compositionally biased region" description="Basic and acidic residues" evidence="1">
    <location>
        <begin position="13"/>
        <end position="30"/>
    </location>
</feature>
<evidence type="ECO:0000313" key="3">
    <source>
        <dbReference type="Proteomes" id="UP001500837"/>
    </source>
</evidence>
<dbReference type="AlphaFoldDB" id="A0AAV3S903"/>
<keyword evidence="3" id="KW-1185">Reference proteome</keyword>
<proteinExistence type="predicted"/>
<evidence type="ECO:0000313" key="2">
    <source>
        <dbReference type="EMBL" id="GAA0310001.1"/>
    </source>
</evidence>
<name>A0AAV3S903_9EURY</name>
<feature type="region of interest" description="Disordered" evidence="1">
    <location>
        <begin position="349"/>
        <end position="399"/>
    </location>
</feature>
<dbReference type="EMBL" id="BAAABL010000076">
    <property type="protein sequence ID" value="GAA0310001.1"/>
    <property type="molecule type" value="Genomic_DNA"/>
</dbReference>
<gene>
    <name evidence="2" type="ORF">GCM10009066_24260</name>
</gene>
<reference evidence="2 3" key="1">
    <citation type="journal article" date="2019" name="Int. J. Syst. Evol. Microbiol.">
        <title>The Global Catalogue of Microorganisms (GCM) 10K type strain sequencing project: providing services to taxonomists for standard genome sequencing and annotation.</title>
        <authorList>
            <consortium name="The Broad Institute Genomics Platform"/>
            <consortium name="The Broad Institute Genome Sequencing Center for Infectious Disease"/>
            <person name="Wu L."/>
            <person name="Ma J."/>
        </authorList>
    </citation>
    <scope>NUCLEOTIDE SEQUENCE [LARGE SCALE GENOMIC DNA]</scope>
    <source>
        <strain evidence="2 3">JCM 16330</strain>
    </source>
</reference>
<feature type="region of interest" description="Disordered" evidence="1">
    <location>
        <begin position="1"/>
        <end position="36"/>
    </location>
</feature>
<accession>A0AAV3S903</accession>
<dbReference type="Proteomes" id="UP001500837">
    <property type="component" value="Unassembled WGS sequence"/>
</dbReference>
<comment type="caution">
    <text evidence="2">The sequence shown here is derived from an EMBL/GenBank/DDBJ whole genome shotgun (WGS) entry which is preliminary data.</text>
</comment>